<feature type="chain" id="PRO_5045738432" description="Protein activator of alkane oxidation PraB" evidence="1">
    <location>
        <begin position="26"/>
        <end position="171"/>
    </location>
</feature>
<dbReference type="EMBL" id="LT629708">
    <property type="protein sequence ID" value="SDO50964.1"/>
    <property type="molecule type" value="Genomic_DNA"/>
</dbReference>
<evidence type="ECO:0008006" key="4">
    <source>
        <dbReference type="Google" id="ProtNLM"/>
    </source>
</evidence>
<sequence length="171" mass="16621">MKSLIALVKAGSIVLCLGLGAVANAASFSPPGAILTTSSGGTITIKSASTFGAAVNCSFAFTGVVEPEGAGLRINTVSLSGGAICALYQPTDLPWRLTPTSIATGQITGMALTYATTSPAWPATHCAPSTVSVSLANTPGGLSVGASNQALTGGCTIVSLGAVAPGITVLP</sequence>
<keyword evidence="1" id="KW-0732">Signal</keyword>
<dbReference type="Proteomes" id="UP000182654">
    <property type="component" value="Chromosome I"/>
</dbReference>
<proteinExistence type="predicted"/>
<organism evidence="2 3">
    <name type="scientific">Pseudomonas extremorientalis</name>
    <dbReference type="NCBI Taxonomy" id="169669"/>
    <lineage>
        <taxon>Bacteria</taxon>
        <taxon>Pseudomonadati</taxon>
        <taxon>Pseudomonadota</taxon>
        <taxon>Gammaproteobacteria</taxon>
        <taxon>Pseudomonadales</taxon>
        <taxon>Pseudomonadaceae</taxon>
        <taxon>Pseudomonas</taxon>
    </lineage>
</organism>
<evidence type="ECO:0000313" key="3">
    <source>
        <dbReference type="Proteomes" id="UP000182654"/>
    </source>
</evidence>
<evidence type="ECO:0000313" key="2">
    <source>
        <dbReference type="EMBL" id="SDO50964.1"/>
    </source>
</evidence>
<keyword evidence="3" id="KW-1185">Reference proteome</keyword>
<dbReference type="NCBIfam" id="NF041562">
    <property type="entry name" value="PraB"/>
    <property type="match status" value="1"/>
</dbReference>
<accession>A0ABY0RV33</accession>
<protein>
    <recommendedName>
        <fullName evidence="4">Protein activator of alkane oxidation PraB</fullName>
    </recommendedName>
</protein>
<name>A0ABY0RV33_9PSED</name>
<reference evidence="2 3" key="1">
    <citation type="submission" date="2016-10" db="EMBL/GenBank/DDBJ databases">
        <authorList>
            <person name="Varghese N."/>
            <person name="Submissions S."/>
        </authorList>
    </citation>
    <scope>NUCLEOTIDE SEQUENCE [LARGE SCALE GENOMIC DNA]</scope>
    <source>
        <strain evidence="2 3">BS2774</strain>
    </source>
</reference>
<feature type="signal peptide" evidence="1">
    <location>
        <begin position="1"/>
        <end position="25"/>
    </location>
</feature>
<evidence type="ECO:0000256" key="1">
    <source>
        <dbReference type="SAM" id="SignalP"/>
    </source>
</evidence>
<dbReference type="RefSeq" id="WP_083351458.1">
    <property type="nucleotide sequence ID" value="NZ_CP089519.1"/>
</dbReference>
<gene>
    <name evidence="2" type="ORF">SAMN04490184_0737</name>
</gene>